<name>A0A3E0WWR7_9GAMM</name>
<reference evidence="4" key="1">
    <citation type="submission" date="2017-05" db="EMBL/GenBank/DDBJ databases">
        <authorList>
            <person name="Sharma S."/>
            <person name="Sidhu C."/>
            <person name="Pinnaka A.K."/>
        </authorList>
    </citation>
    <scope>NUCLEOTIDE SEQUENCE [LARGE SCALE GENOMIC DNA]</scope>
    <source>
        <strain evidence="4">AK93</strain>
    </source>
</reference>
<gene>
    <name evidence="3" type="ORF">CAL65_09915</name>
</gene>
<organism evidence="3 4">
    <name type="scientific">Alkalilimnicola ehrlichii</name>
    <dbReference type="NCBI Taxonomy" id="351052"/>
    <lineage>
        <taxon>Bacteria</taxon>
        <taxon>Pseudomonadati</taxon>
        <taxon>Pseudomonadota</taxon>
        <taxon>Gammaproteobacteria</taxon>
        <taxon>Chromatiales</taxon>
        <taxon>Ectothiorhodospiraceae</taxon>
        <taxon>Alkalilimnicola</taxon>
    </lineage>
</organism>
<proteinExistence type="predicted"/>
<dbReference type="OrthoDB" id="5290767at2"/>
<keyword evidence="4" id="KW-1185">Reference proteome</keyword>
<evidence type="ECO:0000256" key="1">
    <source>
        <dbReference type="SAM" id="MobiDB-lite"/>
    </source>
</evidence>
<comment type="caution">
    <text evidence="3">The sequence shown here is derived from an EMBL/GenBank/DDBJ whole genome shotgun (WGS) entry which is preliminary data.</text>
</comment>
<protein>
    <recommendedName>
        <fullName evidence="2">DUF2169 domain-containing protein</fullName>
    </recommendedName>
</protein>
<dbReference type="EMBL" id="NFZW01000008">
    <property type="protein sequence ID" value="RFA36829.1"/>
    <property type="molecule type" value="Genomic_DNA"/>
</dbReference>
<feature type="region of interest" description="Disordered" evidence="1">
    <location>
        <begin position="1"/>
        <end position="40"/>
    </location>
</feature>
<feature type="domain" description="DUF2169" evidence="2">
    <location>
        <begin position="66"/>
        <end position="356"/>
    </location>
</feature>
<dbReference type="Pfam" id="PF09937">
    <property type="entry name" value="DUF2169"/>
    <property type="match status" value="1"/>
</dbReference>
<evidence type="ECO:0000313" key="3">
    <source>
        <dbReference type="EMBL" id="RFA36829.1"/>
    </source>
</evidence>
<accession>A0A3E0WWR7</accession>
<dbReference type="Proteomes" id="UP000256763">
    <property type="component" value="Unassembled WGS sequence"/>
</dbReference>
<evidence type="ECO:0000313" key="4">
    <source>
        <dbReference type="Proteomes" id="UP000256763"/>
    </source>
</evidence>
<sequence length="389" mass="42797">MPSLCWPASAPRPLASTPKDGSPAVDADCKKPPPTSARKRSMLELVNDSPWQAGLYSGWDRQAQFQQTLVIKAGFSFDDAGLLTPLTPSAEIQTADAYHGEPEDSSLAAADESVPYKEGGEILLTGTAHPPRPGVRAMETELALARADAAPWRKVLRIVGRRQWERRLLMWLPSDAVPLEPLPLRYEYAFGGKDPKRGAVDERNPAGRGYAKYGRVQKDQPLPQIEQGPKFITSGSHQPEPAGYGPLAPRWASRRMHTPTADNEAVTLGLPPYKGPLPALQHNAAPPDQRFPAPFIGGETLRLRGFFPTTRTVELTLPTIVPRVRFVLDNQAESVRPVCDTLLIDTDRHQLHLLWRSGFAWSPTSRKVGWVFVSEPPAAVPAKEERKAS</sequence>
<dbReference type="AlphaFoldDB" id="A0A3E0WWR7"/>
<dbReference type="InterPro" id="IPR018683">
    <property type="entry name" value="DUF2169"/>
</dbReference>
<evidence type="ECO:0000259" key="2">
    <source>
        <dbReference type="Pfam" id="PF09937"/>
    </source>
</evidence>